<reference evidence="3" key="1">
    <citation type="journal article" date="2019" name="Int. J. Syst. Evol. Microbiol.">
        <title>The Global Catalogue of Microorganisms (GCM) 10K type strain sequencing project: providing services to taxonomists for standard genome sequencing and annotation.</title>
        <authorList>
            <consortium name="The Broad Institute Genomics Platform"/>
            <consortium name="The Broad Institute Genome Sequencing Center for Infectious Disease"/>
            <person name="Wu L."/>
            <person name="Ma J."/>
        </authorList>
    </citation>
    <scope>NUCLEOTIDE SEQUENCE [LARGE SCALE GENOMIC DNA]</scope>
    <source>
        <strain evidence="3">NBRC 108725</strain>
    </source>
</reference>
<proteinExistence type="predicted"/>
<dbReference type="Proteomes" id="UP001321498">
    <property type="component" value="Chromosome"/>
</dbReference>
<keyword evidence="3" id="KW-1185">Reference proteome</keyword>
<accession>A0ABM8G8N5</accession>
<protein>
    <submittedName>
        <fullName evidence="2">Uncharacterized protein</fullName>
    </submittedName>
</protein>
<dbReference type="EMBL" id="AP027731">
    <property type="protein sequence ID" value="BDZ44526.1"/>
    <property type="molecule type" value="Genomic_DNA"/>
</dbReference>
<evidence type="ECO:0000313" key="2">
    <source>
        <dbReference type="EMBL" id="BDZ44526.1"/>
    </source>
</evidence>
<organism evidence="2 3">
    <name type="scientific">Naasia aerilata</name>
    <dbReference type="NCBI Taxonomy" id="1162966"/>
    <lineage>
        <taxon>Bacteria</taxon>
        <taxon>Bacillati</taxon>
        <taxon>Actinomycetota</taxon>
        <taxon>Actinomycetes</taxon>
        <taxon>Micrococcales</taxon>
        <taxon>Microbacteriaceae</taxon>
        <taxon>Naasia</taxon>
    </lineage>
</organism>
<evidence type="ECO:0000313" key="3">
    <source>
        <dbReference type="Proteomes" id="UP001321498"/>
    </source>
</evidence>
<sequence length="72" mass="7856">MTSLRPPSEDALADEGMLVVAAALRLALKNRLILRAVAERADFDEGWLFESSGARSPCSSPRRRPRTCGSPE</sequence>
<dbReference type="RefSeq" id="WP_286277983.1">
    <property type="nucleotide sequence ID" value="NZ_AP027731.1"/>
</dbReference>
<gene>
    <name evidence="2" type="ORF">GCM10025866_04350</name>
</gene>
<evidence type="ECO:0000256" key="1">
    <source>
        <dbReference type="SAM" id="MobiDB-lite"/>
    </source>
</evidence>
<name>A0ABM8G8N5_9MICO</name>
<feature type="compositionally biased region" description="Low complexity" evidence="1">
    <location>
        <begin position="51"/>
        <end position="60"/>
    </location>
</feature>
<feature type="region of interest" description="Disordered" evidence="1">
    <location>
        <begin position="50"/>
        <end position="72"/>
    </location>
</feature>